<accession>A0A6P7U841</accession>
<sequence length="333" mass="38989">MEKLVIHIDLRNTTLVADTFTNTGVETCLASYLSSVAWGSVDSKDGTWRMTHDVLSLKQPENGLISFYNHIEMQARDTAVDRIKIRELTGKFVESDSGVKVRQIYKKLLDKLQWQHKDTRWTQFFIEGESRVKYHFILPSLYYLLRHLVVKNVNFSLVIRTFGMDCPQALECVQLFLQNRHPMYKINTRREISVNRKPFHIRRSSSPHKIKLLDSEGETICRNTGEFYNWTVLTEGITGIVDEYSTWELSGYSLNWGKPFFVSDRDKIKQVIFDDNARPCDEHSIVNLIKHDENEFRDLNVEEGFQYFEKNVFQVDLIAAILNDLYFVNKLSL</sequence>
<protein>
    <submittedName>
        <fullName evidence="2">Uncharacterized protein LOC115231742</fullName>
    </submittedName>
</protein>
<dbReference type="PANTHER" id="PTHR36960">
    <property type="entry name" value="SI:DKEY-32E6.3"/>
    <property type="match status" value="1"/>
</dbReference>
<organism evidence="1 2">
    <name type="scientific">Octopus sinensis</name>
    <name type="common">East Asian common octopus</name>
    <dbReference type="NCBI Taxonomy" id="2607531"/>
    <lineage>
        <taxon>Eukaryota</taxon>
        <taxon>Metazoa</taxon>
        <taxon>Spiralia</taxon>
        <taxon>Lophotrochozoa</taxon>
        <taxon>Mollusca</taxon>
        <taxon>Cephalopoda</taxon>
        <taxon>Coleoidea</taxon>
        <taxon>Octopodiformes</taxon>
        <taxon>Octopoda</taxon>
        <taxon>Incirrata</taxon>
        <taxon>Octopodidae</taxon>
        <taxon>Octopus</taxon>
    </lineage>
</organism>
<reference evidence="2" key="1">
    <citation type="submission" date="2025-08" db="UniProtKB">
        <authorList>
            <consortium name="RefSeq"/>
        </authorList>
    </citation>
    <scope>IDENTIFICATION</scope>
</reference>
<evidence type="ECO:0000313" key="2">
    <source>
        <dbReference type="RefSeq" id="XP_029657557.1"/>
    </source>
</evidence>
<keyword evidence="1" id="KW-1185">Reference proteome</keyword>
<dbReference type="Proteomes" id="UP000515154">
    <property type="component" value="Unplaced"/>
</dbReference>
<proteinExistence type="predicted"/>
<gene>
    <name evidence="2" type="primary">LOC115231742</name>
</gene>
<dbReference type="AlphaFoldDB" id="A0A6P7U841"/>
<evidence type="ECO:0000313" key="1">
    <source>
        <dbReference type="Proteomes" id="UP000515154"/>
    </source>
</evidence>
<dbReference type="RefSeq" id="XP_029657557.1">
    <property type="nucleotide sequence ID" value="XM_029801697.1"/>
</dbReference>
<name>A0A6P7U841_9MOLL</name>
<dbReference type="KEGG" id="osn:115231742"/>
<dbReference type="PANTHER" id="PTHR36960:SF1">
    <property type="entry name" value="SI:DKEY-32E6.3"/>
    <property type="match status" value="1"/>
</dbReference>